<dbReference type="PANTHER" id="PTHR33767:SF1">
    <property type="entry name" value="LEUCINE RICH ADAPTOR PROTEIN 1-LIKE"/>
    <property type="match status" value="1"/>
</dbReference>
<protein>
    <recommendedName>
        <fullName evidence="4">Leucine rich adaptor protein 1-like</fullName>
    </recommendedName>
</protein>
<organism evidence="2 3">
    <name type="scientific">Albula goreensis</name>
    <dbReference type="NCBI Taxonomy" id="1534307"/>
    <lineage>
        <taxon>Eukaryota</taxon>
        <taxon>Metazoa</taxon>
        <taxon>Chordata</taxon>
        <taxon>Craniata</taxon>
        <taxon>Vertebrata</taxon>
        <taxon>Euteleostomi</taxon>
        <taxon>Actinopterygii</taxon>
        <taxon>Neopterygii</taxon>
        <taxon>Teleostei</taxon>
        <taxon>Albuliformes</taxon>
        <taxon>Albulidae</taxon>
        <taxon>Albula</taxon>
    </lineage>
</organism>
<feature type="region of interest" description="Disordered" evidence="1">
    <location>
        <begin position="157"/>
        <end position="206"/>
    </location>
</feature>
<evidence type="ECO:0008006" key="4">
    <source>
        <dbReference type="Google" id="ProtNLM"/>
    </source>
</evidence>
<dbReference type="InterPro" id="IPR037443">
    <property type="entry name" value="LURAP1"/>
</dbReference>
<sequence length="206" mass="22824">MEDKVDMDFKDIETKLGRKIPDSLIRSIMEGRLQDTIDETPVTPSIPFNQESTNASVRLQSKMTFLKQEMAHLRAIDIELMHQLLSINDGIESIKWVMEEKGGLVGSRDSSMAGSLYSLSESQDTSLRGSCDSLRDGSDGLDAVSIGSYLDTLAEDFPCHASPTDQDTRSQTRPGSRTSRTRPPSARTRKHTQMNTTALGNWTQAV</sequence>
<dbReference type="InterPro" id="IPR039499">
    <property type="entry name" value="LURA1/LRA25"/>
</dbReference>
<dbReference type="AlphaFoldDB" id="A0A8T3CVC9"/>
<comment type="caution">
    <text evidence="2">The sequence shown here is derived from an EMBL/GenBank/DDBJ whole genome shotgun (WGS) entry which is preliminary data.</text>
</comment>
<name>A0A8T3CVC9_9TELE</name>
<dbReference type="GO" id="GO:0043123">
    <property type="term" value="P:positive regulation of canonical NF-kappaB signal transduction"/>
    <property type="evidence" value="ECO:0007669"/>
    <property type="project" value="InterPro"/>
</dbReference>
<gene>
    <name evidence="2" type="ORF">AGOR_G00193130</name>
</gene>
<proteinExistence type="predicted"/>
<dbReference type="OrthoDB" id="6508726at2759"/>
<evidence type="ECO:0000313" key="3">
    <source>
        <dbReference type="Proteomes" id="UP000829720"/>
    </source>
</evidence>
<keyword evidence="3" id="KW-1185">Reference proteome</keyword>
<feature type="compositionally biased region" description="Low complexity" evidence="1">
    <location>
        <begin position="169"/>
        <end position="186"/>
    </location>
</feature>
<accession>A0A8T3CVC9</accession>
<evidence type="ECO:0000256" key="1">
    <source>
        <dbReference type="SAM" id="MobiDB-lite"/>
    </source>
</evidence>
<dbReference type="Pfam" id="PF14854">
    <property type="entry name" value="LURAP"/>
    <property type="match status" value="1"/>
</dbReference>
<dbReference type="Proteomes" id="UP000829720">
    <property type="component" value="Unassembled WGS sequence"/>
</dbReference>
<evidence type="ECO:0000313" key="2">
    <source>
        <dbReference type="EMBL" id="KAI1887710.1"/>
    </source>
</evidence>
<dbReference type="PANTHER" id="PTHR33767">
    <property type="entry name" value="LEUCINE RICH ADAPTOR PROTEIN 1-LIKE"/>
    <property type="match status" value="1"/>
</dbReference>
<dbReference type="EMBL" id="JAERUA010000018">
    <property type="protein sequence ID" value="KAI1887710.1"/>
    <property type="molecule type" value="Genomic_DNA"/>
</dbReference>
<feature type="compositionally biased region" description="Polar residues" evidence="1">
    <location>
        <begin position="193"/>
        <end position="206"/>
    </location>
</feature>
<reference evidence="2" key="1">
    <citation type="submission" date="2021-01" db="EMBL/GenBank/DDBJ databases">
        <authorList>
            <person name="Zahm M."/>
            <person name="Roques C."/>
            <person name="Cabau C."/>
            <person name="Klopp C."/>
            <person name="Donnadieu C."/>
            <person name="Jouanno E."/>
            <person name="Lampietro C."/>
            <person name="Louis A."/>
            <person name="Herpin A."/>
            <person name="Echchiki A."/>
            <person name="Berthelot C."/>
            <person name="Parey E."/>
            <person name="Roest-Crollius H."/>
            <person name="Braasch I."/>
            <person name="Postlethwait J."/>
            <person name="Bobe J."/>
            <person name="Montfort J."/>
            <person name="Bouchez O."/>
            <person name="Begum T."/>
            <person name="Mejri S."/>
            <person name="Adams A."/>
            <person name="Chen W.-J."/>
            <person name="Guiguen Y."/>
        </authorList>
    </citation>
    <scope>NUCLEOTIDE SEQUENCE</scope>
    <source>
        <tissue evidence="2">Blood</tissue>
    </source>
</reference>